<reference evidence="3 5" key="3">
    <citation type="journal article" date="2011" name="Am. J. Trop. Med. Hyg.">
        <title>Circulation of Diverse Genotypes of Tahyna Virus in Xinjiang, People's Republic of China.</title>
        <authorList>
            <person name="Lu Z."/>
            <person name="Fu S.H."/>
            <person name="Wang F.T."/>
            <person name="Nasci R.S."/>
            <person name="Tang Q."/>
            <person name="Liang G.D."/>
        </authorList>
    </citation>
    <scope>NUCLEOTIDE SEQUENCE [LARGE SCALE GENOMIC DNA]</scope>
    <source>
        <strain evidence="3">XJ0710</strain>
    </source>
</reference>
<protein>
    <recommendedName>
        <fullName evidence="1">Non-structural protein NS-S</fullName>
    </recommendedName>
</protein>
<dbReference type="KEGG" id="vg:65100147"/>
<reference evidence="2 4" key="1">
    <citation type="journal article" date="2009" name="Emerg. Infect. Dis.">
        <title>Tahyna virus and human infection, China.</title>
        <authorList>
            <person name="Lu Z."/>
            <person name="Lu X.J."/>
            <person name="Fu S.H."/>
            <person name="Zhang S."/>
            <person name="Li Z.X."/>
            <person name="Yao X.H."/>
            <person name="Feng Y.P."/>
            <person name="Lambert A.J."/>
            <person name="Ni da X."/>
            <person name="Wang F.T."/>
            <person name="Tong S.X."/>
            <person name="Nasci R.S."/>
            <person name="Feng Y."/>
            <person name="Dong Q."/>
            <person name="Zhai Y.G."/>
            <person name="Gao X.Y."/>
            <person name="Wang H.Y."/>
            <person name="Tang Q."/>
            <person name="Liang G.D."/>
        </authorList>
    </citation>
    <scope>NUCLEOTIDE SEQUENCE [LARGE SCALE GENOMIC DNA]</scope>
    <source>
        <strain evidence="2">XJ0625</strain>
    </source>
</reference>
<dbReference type="GO" id="GO:0016032">
    <property type="term" value="P:viral process"/>
    <property type="evidence" value="ECO:0007669"/>
    <property type="project" value="InterPro"/>
</dbReference>
<evidence type="ECO:0000313" key="4">
    <source>
        <dbReference type="Proteomes" id="UP000111115"/>
    </source>
</evidence>
<name>C5H3V9_TAHV</name>
<evidence type="ECO:0000313" key="2">
    <source>
        <dbReference type="EMBL" id="ACF32416.1"/>
    </source>
</evidence>
<dbReference type="Proteomes" id="UP000173426">
    <property type="component" value="Genome"/>
</dbReference>
<accession>C5H3V9</accession>
<dbReference type="PIRSF" id="PIRSF003954">
    <property type="entry name" value="NS-S_OrthobunV"/>
    <property type="match status" value="1"/>
</dbReference>
<evidence type="ECO:0000313" key="5">
    <source>
        <dbReference type="Proteomes" id="UP000173426"/>
    </source>
</evidence>
<organism evidence="2 4">
    <name type="scientific">Tahyna virus</name>
    <name type="common">TAHV</name>
    <dbReference type="NCBI Taxonomy" id="45270"/>
    <lineage>
        <taxon>Viruses</taxon>
        <taxon>Riboviria</taxon>
        <taxon>Orthornavirae</taxon>
        <taxon>Negarnaviricota</taxon>
        <taxon>Polyploviricotina</taxon>
        <taxon>Bunyaviricetes</taxon>
        <taxon>Elliovirales</taxon>
        <taxon>Peribunyaviridae</taxon>
        <taxon>Orthobunyavirus</taxon>
        <taxon>Orthobunyavirus tahynaense</taxon>
    </lineage>
</organism>
<keyword evidence="4" id="KW-1185">Reference proteome</keyword>
<dbReference type="GeneID" id="65100147"/>
<evidence type="ECO:0000256" key="1">
    <source>
        <dbReference type="ARBA" id="ARBA00014100"/>
    </source>
</evidence>
<dbReference type="EMBL" id="EU622820">
    <property type="protein sequence ID" value="ACF32416.1"/>
    <property type="molecule type" value="mRNA"/>
</dbReference>
<dbReference type="RefSeq" id="YP_010085093.1">
    <property type="nucleotide sequence ID" value="NC_055206.1"/>
</dbReference>
<dbReference type="InterPro" id="IPR000797">
    <property type="entry name" value="Bunya_NSs"/>
</dbReference>
<sequence>MMSHPPVQMDLILTQGMWTSVLNMGKQLISIPLGSSSLMPQKPRLLSLVSQRGRLVLNLESGRWRLSIIIFLETGTTQLITTILPSTGCQGIWLDGC</sequence>
<proteinExistence type="evidence at transcript level"/>
<dbReference type="Proteomes" id="UP000111115">
    <property type="component" value="Genome"/>
</dbReference>
<dbReference type="EMBL" id="HM243142">
    <property type="protein sequence ID" value="AEH02875.1"/>
    <property type="molecule type" value="Viral_cRNA"/>
</dbReference>
<reference evidence="2" key="2">
    <citation type="submission" date="2010-05" db="EMBL/GenBank/DDBJ databases">
        <title>Full length genomic sequencing and molecular characterization of Tahyna virus isolates reveals a diversity of genotypes circulating in Xinjiang, China.</title>
        <authorList>
            <person name="Lu Z."/>
            <person name="Fu S."/>
            <person name="Liang G."/>
        </authorList>
    </citation>
    <scope>NUCLEOTIDE SEQUENCE</scope>
    <source>
        <strain evidence="2">XJ0625</strain>
    </source>
</reference>
<dbReference type="Pfam" id="PF01104">
    <property type="entry name" value="Bunya_NS-S"/>
    <property type="match status" value="1"/>
</dbReference>
<evidence type="ECO:0000313" key="3">
    <source>
        <dbReference type="EMBL" id="AEH02875.1"/>
    </source>
</evidence>